<dbReference type="SUPFAM" id="SSF53187">
    <property type="entry name" value="Zn-dependent exopeptidases"/>
    <property type="match status" value="1"/>
</dbReference>
<dbReference type="KEGG" id="sdyn:Mal52_18490"/>
<dbReference type="NCBIfam" id="NF003976">
    <property type="entry name" value="PRK05469.1"/>
    <property type="match status" value="1"/>
</dbReference>
<keyword evidence="11" id="KW-0031">Aminopeptidase</keyword>
<sequence>MTTLLDRFLRYVRIDTQADETSDTSPSTSKQLTLSRLLAEECEAIGLADVSCDKFGNVMATIPATVDHDAPMIVWVAHVDTSPEFTAENVKPIVHENYSGGDIVLPGDTTQVIRVEDNPVLRELIGSTIITTDGTTLLGADDKAGVAVIMTAAAWLIGDNTLPRGPVRVCFTCDEEIGRGTENLDLEKLGGVCGYTLDGEGRGMIDNETFSADQAVITVTGVNTHPSKGKGVMVNAIRILSRFIAALPTDWLSPETTDDRDGFLHPYVFEGGVAQSTARIILRDFDTAKLAEYAELLEEIAEPLREEFPEAKIDVAISQQYRNMADGLKTEPRAVAKAVEAMQAVGIDPLLSIIRGGTDGSLLTAQGLPTPNLSTGQHNPHSPREWASLDEMQTAADVLIKLAEAWSTERV</sequence>
<evidence type="ECO:0000256" key="7">
    <source>
        <dbReference type="NCBIfam" id="TIGR01882"/>
    </source>
</evidence>
<keyword evidence="6" id="KW-0482">Metalloprotease</keyword>
<dbReference type="GO" id="GO:0006518">
    <property type="term" value="P:peptide metabolic process"/>
    <property type="evidence" value="ECO:0007669"/>
    <property type="project" value="InterPro"/>
</dbReference>
<dbReference type="GO" id="GO:0006508">
    <property type="term" value="P:proteolysis"/>
    <property type="evidence" value="ECO:0007669"/>
    <property type="project" value="UniProtKB-UniRule"/>
</dbReference>
<comment type="similarity">
    <text evidence="1">Belongs to the peptidase M20B family.</text>
</comment>
<dbReference type="GO" id="GO:0005829">
    <property type="term" value="C:cytosol"/>
    <property type="evidence" value="ECO:0007669"/>
    <property type="project" value="TreeGrafter"/>
</dbReference>
<evidence type="ECO:0000313" key="11">
    <source>
        <dbReference type="EMBL" id="QDU43376.1"/>
    </source>
</evidence>
<dbReference type="Gene3D" id="3.30.70.360">
    <property type="match status" value="1"/>
</dbReference>
<dbReference type="GO" id="GO:0008270">
    <property type="term" value="F:zinc ion binding"/>
    <property type="evidence" value="ECO:0007669"/>
    <property type="project" value="InterPro"/>
</dbReference>
<dbReference type="PANTHER" id="PTHR42994">
    <property type="entry name" value="PEPTIDASE T"/>
    <property type="match status" value="1"/>
</dbReference>
<name>A0A517ZLN2_9PLAN</name>
<dbReference type="NCBIfam" id="TIGR01882">
    <property type="entry name" value="peptidase-T"/>
    <property type="match status" value="1"/>
</dbReference>
<evidence type="ECO:0000313" key="12">
    <source>
        <dbReference type="Proteomes" id="UP000319383"/>
    </source>
</evidence>
<evidence type="ECO:0000256" key="8">
    <source>
        <dbReference type="PIRSR" id="PIRSR037215-1"/>
    </source>
</evidence>
<evidence type="ECO:0000256" key="3">
    <source>
        <dbReference type="ARBA" id="ARBA00022723"/>
    </source>
</evidence>
<dbReference type="InterPro" id="IPR001261">
    <property type="entry name" value="ArgE/DapE_CS"/>
</dbReference>
<feature type="binding site" evidence="9">
    <location>
        <position position="78"/>
    </location>
    <ligand>
        <name>Zn(2+)</name>
        <dbReference type="ChEBI" id="CHEBI:29105"/>
        <label>1</label>
    </ligand>
</feature>
<dbReference type="EC" id="3.4.11.4" evidence="7"/>
<evidence type="ECO:0000256" key="4">
    <source>
        <dbReference type="ARBA" id="ARBA00022801"/>
    </source>
</evidence>
<keyword evidence="2" id="KW-0645">Protease</keyword>
<comment type="cofactor">
    <cofactor evidence="9">
        <name>Zn(2+)</name>
        <dbReference type="ChEBI" id="CHEBI:29105"/>
    </cofactor>
    <text evidence="9">Binds 2 Zn(2+) ions per subunit.</text>
</comment>
<keyword evidence="4 11" id="KW-0378">Hydrolase</keyword>
<evidence type="ECO:0000256" key="5">
    <source>
        <dbReference type="ARBA" id="ARBA00022833"/>
    </source>
</evidence>
<dbReference type="GO" id="GO:0008237">
    <property type="term" value="F:metallopeptidase activity"/>
    <property type="evidence" value="ECO:0007669"/>
    <property type="project" value="UniProtKB-KW"/>
</dbReference>
<feature type="active site" evidence="8">
    <location>
        <position position="80"/>
    </location>
</feature>
<dbReference type="Pfam" id="PF07687">
    <property type="entry name" value="M20_dimer"/>
    <property type="match status" value="1"/>
</dbReference>
<feature type="binding site" evidence="9">
    <location>
        <position position="176"/>
    </location>
    <ligand>
        <name>Zn(2+)</name>
        <dbReference type="ChEBI" id="CHEBI:29105"/>
        <label>2</label>
    </ligand>
</feature>
<evidence type="ECO:0000256" key="2">
    <source>
        <dbReference type="ARBA" id="ARBA00022670"/>
    </source>
</evidence>
<keyword evidence="3 9" id="KW-0479">Metal-binding</keyword>
<feature type="binding site" evidence="9">
    <location>
        <position position="141"/>
    </location>
    <ligand>
        <name>Zn(2+)</name>
        <dbReference type="ChEBI" id="CHEBI:29105"/>
        <label>2</label>
    </ligand>
</feature>
<evidence type="ECO:0000256" key="9">
    <source>
        <dbReference type="PIRSR" id="PIRSR037215-2"/>
    </source>
</evidence>
<gene>
    <name evidence="11" type="primary">pepT</name>
    <name evidence="11" type="ORF">Mal52_18490</name>
</gene>
<dbReference type="Pfam" id="PF01546">
    <property type="entry name" value="Peptidase_M20"/>
    <property type="match status" value="1"/>
</dbReference>
<dbReference type="RefSeq" id="WP_145375488.1">
    <property type="nucleotide sequence ID" value="NZ_CP036276.1"/>
</dbReference>
<reference evidence="11 12" key="1">
    <citation type="submission" date="2019-02" db="EMBL/GenBank/DDBJ databases">
        <title>Deep-cultivation of Planctomycetes and their phenomic and genomic characterization uncovers novel biology.</title>
        <authorList>
            <person name="Wiegand S."/>
            <person name="Jogler M."/>
            <person name="Boedeker C."/>
            <person name="Pinto D."/>
            <person name="Vollmers J."/>
            <person name="Rivas-Marin E."/>
            <person name="Kohn T."/>
            <person name="Peeters S.H."/>
            <person name="Heuer A."/>
            <person name="Rast P."/>
            <person name="Oberbeckmann S."/>
            <person name="Bunk B."/>
            <person name="Jeske O."/>
            <person name="Meyerdierks A."/>
            <person name="Storesund J.E."/>
            <person name="Kallscheuer N."/>
            <person name="Luecker S."/>
            <person name="Lage O.M."/>
            <person name="Pohl T."/>
            <person name="Merkel B.J."/>
            <person name="Hornburger P."/>
            <person name="Mueller R.-W."/>
            <person name="Bruemmer F."/>
            <person name="Labrenz M."/>
            <person name="Spormann A.M."/>
            <person name="Op den Camp H."/>
            <person name="Overmann J."/>
            <person name="Amann R."/>
            <person name="Jetten M.S.M."/>
            <person name="Mascher T."/>
            <person name="Medema M.H."/>
            <person name="Devos D.P."/>
            <person name="Kaster A.-K."/>
            <person name="Ovreas L."/>
            <person name="Rohde M."/>
            <person name="Galperin M.Y."/>
            <person name="Jogler C."/>
        </authorList>
    </citation>
    <scope>NUCLEOTIDE SEQUENCE [LARGE SCALE GENOMIC DNA]</scope>
    <source>
        <strain evidence="11 12">Mal52</strain>
    </source>
</reference>
<dbReference type="InterPro" id="IPR010161">
    <property type="entry name" value="Peptidase_M20B"/>
</dbReference>
<dbReference type="AlphaFoldDB" id="A0A517ZLN2"/>
<proteinExistence type="inferred from homology"/>
<dbReference type="Proteomes" id="UP000319383">
    <property type="component" value="Chromosome"/>
</dbReference>
<evidence type="ECO:0000259" key="10">
    <source>
        <dbReference type="Pfam" id="PF07687"/>
    </source>
</evidence>
<feature type="binding site" evidence="9">
    <location>
        <position position="381"/>
    </location>
    <ligand>
        <name>Zn(2+)</name>
        <dbReference type="ChEBI" id="CHEBI:29105"/>
        <label>2</label>
    </ligand>
</feature>
<keyword evidence="12" id="KW-1185">Reference proteome</keyword>
<feature type="active site" description="Proton acceptor" evidence="8">
    <location>
        <position position="175"/>
    </location>
</feature>
<organism evidence="11 12">
    <name type="scientific">Symmachiella dynata</name>
    <dbReference type="NCBI Taxonomy" id="2527995"/>
    <lineage>
        <taxon>Bacteria</taxon>
        <taxon>Pseudomonadati</taxon>
        <taxon>Planctomycetota</taxon>
        <taxon>Planctomycetia</taxon>
        <taxon>Planctomycetales</taxon>
        <taxon>Planctomycetaceae</taxon>
        <taxon>Symmachiella</taxon>
    </lineage>
</organism>
<dbReference type="InterPro" id="IPR011650">
    <property type="entry name" value="Peptidase_M20_dimer"/>
</dbReference>
<dbReference type="SUPFAM" id="SSF55031">
    <property type="entry name" value="Bacterial exopeptidase dimerisation domain"/>
    <property type="match status" value="1"/>
</dbReference>
<dbReference type="InterPro" id="IPR002933">
    <property type="entry name" value="Peptidase_M20"/>
</dbReference>
<evidence type="ECO:0000256" key="6">
    <source>
        <dbReference type="ARBA" id="ARBA00023049"/>
    </source>
</evidence>
<dbReference type="PANTHER" id="PTHR42994:SF1">
    <property type="entry name" value="PEPTIDASE T"/>
    <property type="match status" value="1"/>
</dbReference>
<dbReference type="InterPro" id="IPR036264">
    <property type="entry name" value="Bact_exopeptidase_dim_dom"/>
</dbReference>
<feature type="binding site" evidence="9">
    <location>
        <position position="198"/>
    </location>
    <ligand>
        <name>Zn(2+)</name>
        <dbReference type="ChEBI" id="CHEBI:29105"/>
        <label>1</label>
    </ligand>
</feature>
<feature type="binding site" evidence="9">
    <location>
        <position position="141"/>
    </location>
    <ligand>
        <name>Zn(2+)</name>
        <dbReference type="ChEBI" id="CHEBI:29105"/>
        <label>1</label>
    </ligand>
</feature>
<dbReference type="GO" id="GO:0045148">
    <property type="term" value="F:tripeptide aminopeptidase activity"/>
    <property type="evidence" value="ECO:0007669"/>
    <property type="project" value="UniProtKB-UniRule"/>
</dbReference>
<protein>
    <recommendedName>
        <fullName evidence="7">Peptidase T</fullName>
        <ecNumber evidence="7">3.4.11.4</ecNumber>
    </recommendedName>
</protein>
<dbReference type="NCBIfam" id="NF009920">
    <property type="entry name" value="PRK13381.1"/>
    <property type="match status" value="1"/>
</dbReference>
<keyword evidence="5 9" id="KW-0862">Zinc</keyword>
<dbReference type="Gene3D" id="3.40.630.10">
    <property type="entry name" value="Zn peptidases"/>
    <property type="match status" value="1"/>
</dbReference>
<accession>A0A517ZLN2</accession>
<evidence type="ECO:0000256" key="1">
    <source>
        <dbReference type="ARBA" id="ARBA00009692"/>
    </source>
</evidence>
<dbReference type="PROSITE" id="PS00759">
    <property type="entry name" value="ARGE_DAPE_CPG2_2"/>
    <property type="match status" value="1"/>
</dbReference>
<dbReference type="EMBL" id="CP036276">
    <property type="protein sequence ID" value="QDU43376.1"/>
    <property type="molecule type" value="Genomic_DNA"/>
</dbReference>
<dbReference type="PIRSF" id="PIRSF037215">
    <property type="entry name" value="Peptidase_M20B"/>
    <property type="match status" value="1"/>
</dbReference>
<feature type="domain" description="Peptidase M20 dimerisation" evidence="10">
    <location>
        <begin position="208"/>
        <end position="310"/>
    </location>
</feature>